<name>A0AAJ6APY3_9MICC</name>
<feature type="compositionally biased region" description="Basic and acidic residues" evidence="1">
    <location>
        <begin position="128"/>
        <end position="144"/>
    </location>
</feature>
<evidence type="ECO:0000313" key="2">
    <source>
        <dbReference type="EMBL" id="WGH94136.1"/>
    </source>
</evidence>
<reference evidence="2 3" key="1">
    <citation type="submission" date="2023-03" db="EMBL/GenBank/DDBJ databases">
        <title>Complete genome sequences of several Auritidibacter ignavus strains isolated from ear infections.</title>
        <authorList>
            <person name="Baehr T."/>
            <person name="Baumhoegger A.M."/>
        </authorList>
    </citation>
    <scope>NUCLEOTIDE SEQUENCE [LARGE SCALE GENOMIC DNA]</scope>
    <source>
        <strain evidence="2 3">BABAE-6</strain>
    </source>
</reference>
<dbReference type="EMBL" id="CP122566">
    <property type="protein sequence ID" value="WGH94136.1"/>
    <property type="molecule type" value="Genomic_DNA"/>
</dbReference>
<accession>A0AAJ6APY3</accession>
<sequence length="196" mass="21988">MSTSQNESLRDIALIAQQRHDGVGGRQMQRIAERAGKTMSPTTFDRIVAGIYRSKPQAKTLEALAFLAGLSEERVYEAAGRKYVAAKFADQLPPDVDELDQDQREALIYAARAFLKTNREIERLRNELRKRAQEPNRPDLRAVDSPDNDTQSSESEQKIPSLDPEFLAAHPNMPIQADQDDEFFDGLGEENQDGGD</sequence>
<protein>
    <submittedName>
        <fullName evidence="2">Uncharacterized protein</fullName>
    </submittedName>
</protein>
<dbReference type="Proteomes" id="UP001224674">
    <property type="component" value="Chromosome"/>
</dbReference>
<keyword evidence="3" id="KW-1185">Reference proteome</keyword>
<proteinExistence type="predicted"/>
<evidence type="ECO:0000256" key="1">
    <source>
        <dbReference type="SAM" id="MobiDB-lite"/>
    </source>
</evidence>
<dbReference type="AlphaFoldDB" id="A0AAJ6APY3"/>
<evidence type="ECO:0000313" key="3">
    <source>
        <dbReference type="Proteomes" id="UP001224674"/>
    </source>
</evidence>
<organism evidence="2 3">
    <name type="scientific">Auritidibacter ignavus</name>
    <dbReference type="NCBI Taxonomy" id="678932"/>
    <lineage>
        <taxon>Bacteria</taxon>
        <taxon>Bacillati</taxon>
        <taxon>Actinomycetota</taxon>
        <taxon>Actinomycetes</taxon>
        <taxon>Micrococcales</taxon>
        <taxon>Micrococcaceae</taxon>
        <taxon>Auritidibacter</taxon>
    </lineage>
</organism>
<feature type="compositionally biased region" description="Acidic residues" evidence="1">
    <location>
        <begin position="178"/>
        <end position="196"/>
    </location>
</feature>
<dbReference type="RefSeq" id="WP_122548791.1">
    <property type="nucleotide sequence ID" value="NZ_CP122561.1"/>
</dbReference>
<gene>
    <name evidence="2" type="ORF">QDX21_04920</name>
</gene>
<feature type="region of interest" description="Disordered" evidence="1">
    <location>
        <begin position="128"/>
        <end position="196"/>
    </location>
</feature>